<feature type="region of interest" description="Disordered" evidence="1">
    <location>
        <begin position="22"/>
        <end position="133"/>
    </location>
</feature>
<feature type="signal peptide" evidence="2">
    <location>
        <begin position="1"/>
        <end position="22"/>
    </location>
</feature>
<dbReference type="AlphaFoldDB" id="A0A368JWA8"/>
<feature type="compositionally biased region" description="Basic and acidic residues" evidence="1">
    <location>
        <begin position="41"/>
        <end position="51"/>
    </location>
</feature>
<comment type="caution">
    <text evidence="3">The sequence shown here is derived from an EMBL/GenBank/DDBJ whole genome shotgun (WGS) entry which is preliminary data.</text>
</comment>
<sequence>MKKGILMAAVLTGLVFTLPTQAQTTSSEGNVANPAQSRNGNVKEQKTEPGKTRAGISRNVTGVRPDSNSTSNKFGRSGKQANREARSPSTADGKVSEKNRSRSYPKAKNDRSNGRTFGNTGTDTTRKKPDPRQ</sequence>
<dbReference type="RefSeq" id="WP_114405060.1">
    <property type="nucleotide sequence ID" value="NZ_QOWE01000004.1"/>
</dbReference>
<name>A0A368JWA8_9BACT</name>
<gene>
    <name evidence="3" type="ORF">DUE52_05930</name>
</gene>
<reference evidence="3 4" key="1">
    <citation type="submission" date="2018-07" db="EMBL/GenBank/DDBJ databases">
        <title>Genome analysis of Larkinella rosea.</title>
        <authorList>
            <person name="Zhou Z."/>
            <person name="Wang G."/>
        </authorList>
    </citation>
    <scope>NUCLEOTIDE SEQUENCE [LARGE SCALE GENOMIC DNA]</scope>
    <source>
        <strain evidence="4">zzj9</strain>
    </source>
</reference>
<evidence type="ECO:0000313" key="4">
    <source>
        <dbReference type="Proteomes" id="UP000253383"/>
    </source>
</evidence>
<evidence type="ECO:0000313" key="3">
    <source>
        <dbReference type="EMBL" id="RCR70491.1"/>
    </source>
</evidence>
<keyword evidence="4" id="KW-1185">Reference proteome</keyword>
<proteinExistence type="predicted"/>
<keyword evidence="2" id="KW-0732">Signal</keyword>
<evidence type="ECO:0008006" key="5">
    <source>
        <dbReference type="Google" id="ProtNLM"/>
    </source>
</evidence>
<evidence type="ECO:0000256" key="2">
    <source>
        <dbReference type="SAM" id="SignalP"/>
    </source>
</evidence>
<feature type="chain" id="PRO_5016817913" description="Pseudouridine synthase" evidence="2">
    <location>
        <begin position="23"/>
        <end position="133"/>
    </location>
</feature>
<evidence type="ECO:0000256" key="1">
    <source>
        <dbReference type="SAM" id="MobiDB-lite"/>
    </source>
</evidence>
<dbReference type="OrthoDB" id="956427at2"/>
<accession>A0A368JWA8</accession>
<protein>
    <recommendedName>
        <fullName evidence="5">Pseudouridine synthase</fullName>
    </recommendedName>
</protein>
<feature type="compositionally biased region" description="Polar residues" evidence="1">
    <location>
        <begin position="114"/>
        <end position="123"/>
    </location>
</feature>
<dbReference type="EMBL" id="QOWE01000004">
    <property type="protein sequence ID" value="RCR70491.1"/>
    <property type="molecule type" value="Genomic_DNA"/>
</dbReference>
<dbReference type="Proteomes" id="UP000253383">
    <property type="component" value="Unassembled WGS sequence"/>
</dbReference>
<organism evidence="3 4">
    <name type="scientific">Larkinella punicea</name>
    <dbReference type="NCBI Taxonomy" id="2315727"/>
    <lineage>
        <taxon>Bacteria</taxon>
        <taxon>Pseudomonadati</taxon>
        <taxon>Bacteroidota</taxon>
        <taxon>Cytophagia</taxon>
        <taxon>Cytophagales</taxon>
        <taxon>Spirosomataceae</taxon>
        <taxon>Larkinella</taxon>
    </lineage>
</organism>
<feature type="compositionally biased region" description="Basic and acidic residues" evidence="1">
    <location>
        <begin position="124"/>
        <end position="133"/>
    </location>
</feature>
<feature type="compositionally biased region" description="Polar residues" evidence="1">
    <location>
        <begin position="22"/>
        <end position="40"/>
    </location>
</feature>